<comment type="caution">
    <text evidence="2">The sequence shown here is derived from an EMBL/GenBank/DDBJ whole genome shotgun (WGS) entry which is preliminary data.</text>
</comment>
<organism evidence="2 3">
    <name type="scientific">Aduncisulcus paluster</name>
    <dbReference type="NCBI Taxonomy" id="2918883"/>
    <lineage>
        <taxon>Eukaryota</taxon>
        <taxon>Metamonada</taxon>
        <taxon>Carpediemonas-like organisms</taxon>
        <taxon>Aduncisulcus</taxon>
    </lineage>
</organism>
<evidence type="ECO:0000256" key="1">
    <source>
        <dbReference type="SAM" id="MobiDB-lite"/>
    </source>
</evidence>
<protein>
    <submittedName>
        <fullName evidence="2">Uncharacterized protein</fullName>
    </submittedName>
</protein>
<gene>
    <name evidence="2" type="ORF">ADUPG1_009835</name>
</gene>
<accession>A0ABQ5KWZ7</accession>
<dbReference type="EMBL" id="BQXS01011347">
    <property type="protein sequence ID" value="GKT36964.1"/>
    <property type="molecule type" value="Genomic_DNA"/>
</dbReference>
<evidence type="ECO:0000313" key="2">
    <source>
        <dbReference type="EMBL" id="GKT36964.1"/>
    </source>
</evidence>
<sequence>MHISRAHWSKQTDEKTSPDFDLCISCKYIPRRIDKAKFVESVGEEIAKTLPGYIYEDETMLAIVAEFIIYLTNFHLKPVTISSYALQLIFLKSFIDSEYSPNVFKRCGLGFIASRSLIRSYSIRAAPSSARNITYALKFAGQLLQEKNPFYKSHEYISLFKEIRSSASRRLHSREITRSIEEDDIQKIYAKIKRNLEQALALDIIQDSNLLKFQQYLFGAMVVLTTQRANAFSKLKIADIKSIDGRMALFLETGRKRNHRDGLCRYILGDNWVYLEKSIKLWISSLRKRFYELNCSPRSSSTLADLPFFFSSHLKPLSQMTAGSWMDKICGRHITITDFRKGITEVAFSSDFLTEDQSWDMALRGDHTKATIQHHYVKNRYAKSQSSDLLDDMLSGELKRKRLKEREHERRSQDVEMSKPTKRRHADEDERTAFERIFLDEEEKSDGERRRKKDFDSSGIVTVSEEESDSYDIFQGIE</sequence>
<keyword evidence="3" id="KW-1185">Reference proteome</keyword>
<name>A0ABQ5KWZ7_9EUKA</name>
<reference evidence="2" key="1">
    <citation type="submission" date="2022-03" db="EMBL/GenBank/DDBJ databases">
        <title>Draft genome sequence of Aduncisulcus paluster, a free-living microaerophilic Fornicata.</title>
        <authorList>
            <person name="Yuyama I."/>
            <person name="Kume K."/>
            <person name="Tamura T."/>
            <person name="Inagaki Y."/>
            <person name="Hashimoto T."/>
        </authorList>
    </citation>
    <scope>NUCLEOTIDE SEQUENCE</scope>
    <source>
        <strain evidence="2">NY0171</strain>
    </source>
</reference>
<feature type="compositionally biased region" description="Basic and acidic residues" evidence="1">
    <location>
        <begin position="404"/>
        <end position="439"/>
    </location>
</feature>
<evidence type="ECO:0000313" key="3">
    <source>
        <dbReference type="Proteomes" id="UP001057375"/>
    </source>
</evidence>
<proteinExistence type="predicted"/>
<dbReference type="Proteomes" id="UP001057375">
    <property type="component" value="Unassembled WGS sequence"/>
</dbReference>
<feature type="compositionally biased region" description="Basic and acidic residues" evidence="1">
    <location>
        <begin position="446"/>
        <end position="456"/>
    </location>
</feature>
<feature type="region of interest" description="Disordered" evidence="1">
    <location>
        <begin position="400"/>
        <end position="478"/>
    </location>
</feature>